<name>E3C835_9LACO</name>
<protein>
    <submittedName>
        <fullName evidence="4">Gram-positive signal peptide protein, YSIRK family</fullName>
    </submittedName>
</protein>
<reference evidence="4 5" key="1">
    <citation type="submission" date="2010-10" db="EMBL/GenBank/DDBJ databases">
        <authorList>
            <person name="Durkin A.S."/>
            <person name="Madupu R."/>
            <person name="Torralba M."/>
            <person name="Gillis M."/>
            <person name="Methe B."/>
            <person name="Sutton G."/>
            <person name="Nelson K.E."/>
        </authorList>
    </citation>
    <scope>NUCLEOTIDE SEQUENCE [LARGE SCALE GENOMIC DNA]</scope>
    <source>
        <strain evidence="4 5">PB013-T2-3</strain>
    </source>
</reference>
<keyword evidence="2" id="KW-0472">Membrane</keyword>
<dbReference type="Pfam" id="PF04650">
    <property type="entry name" value="YSIRK_signal"/>
    <property type="match status" value="1"/>
</dbReference>
<dbReference type="EMBL" id="AEKL01000051">
    <property type="protein sequence ID" value="EFQ53105.1"/>
    <property type="molecule type" value="Genomic_DNA"/>
</dbReference>
<evidence type="ECO:0000313" key="4">
    <source>
        <dbReference type="EMBL" id="EFQ53105.1"/>
    </source>
</evidence>
<gene>
    <name evidence="4" type="ORF">HMPREF9265_1585</name>
</gene>
<dbReference type="AlphaFoldDB" id="E3C835"/>
<feature type="domain" description="YSIRK Gram-positive signal peptide" evidence="3">
    <location>
        <begin position="20"/>
        <end position="38"/>
    </location>
</feature>
<keyword evidence="2" id="KW-0812">Transmembrane</keyword>
<dbReference type="NCBIfam" id="TIGR01168">
    <property type="entry name" value="YSIRK_signal"/>
    <property type="match status" value="1"/>
</dbReference>
<proteinExistence type="predicted"/>
<dbReference type="Proteomes" id="UP000003070">
    <property type="component" value="Unassembled WGS sequence"/>
</dbReference>
<feature type="transmembrane region" description="Helical" evidence="2">
    <location>
        <begin position="23"/>
        <end position="44"/>
    </location>
</feature>
<evidence type="ECO:0000256" key="1">
    <source>
        <dbReference type="ARBA" id="ARBA00022729"/>
    </source>
</evidence>
<evidence type="ECO:0000259" key="3">
    <source>
        <dbReference type="Pfam" id="PF04650"/>
    </source>
</evidence>
<accession>E3C835</accession>
<keyword evidence="2" id="KW-1133">Transmembrane helix</keyword>
<evidence type="ECO:0000313" key="5">
    <source>
        <dbReference type="Proteomes" id="UP000003070"/>
    </source>
</evidence>
<organism evidence="4 5">
    <name type="scientific">Limosilactobacillus oris PB013-T2-3</name>
    <dbReference type="NCBI Taxonomy" id="908339"/>
    <lineage>
        <taxon>Bacteria</taxon>
        <taxon>Bacillati</taxon>
        <taxon>Bacillota</taxon>
        <taxon>Bacilli</taxon>
        <taxon>Lactobacillales</taxon>
        <taxon>Lactobacillaceae</taxon>
        <taxon>Limosilactobacillus</taxon>
    </lineage>
</organism>
<dbReference type="InterPro" id="IPR005877">
    <property type="entry name" value="YSIRK_signal_dom"/>
</dbReference>
<keyword evidence="1" id="KW-0732">Signal</keyword>
<dbReference type="RefSeq" id="WP_003712970.1">
    <property type="nucleotide sequence ID" value="NZ_AEKL01000051.1"/>
</dbReference>
<evidence type="ECO:0000256" key="2">
    <source>
        <dbReference type="SAM" id="Phobius"/>
    </source>
</evidence>
<sequence>MALSKNNTQERLRKEKPGRERFALRKLSVGVVSILVGVAIYSTGETSFAALLPMRLKNLQ</sequence>
<comment type="caution">
    <text evidence="4">The sequence shown here is derived from an EMBL/GenBank/DDBJ whole genome shotgun (WGS) entry which is preliminary data.</text>
</comment>